<evidence type="ECO:0000313" key="2">
    <source>
        <dbReference type="EMBL" id="KAK7692250.1"/>
    </source>
</evidence>
<gene>
    <name evidence="2" type="ORF">QCA50_003875</name>
</gene>
<comment type="caution">
    <text evidence="2">The sequence shown here is derived from an EMBL/GenBank/DDBJ whole genome shotgun (WGS) entry which is preliminary data.</text>
</comment>
<evidence type="ECO:0000313" key="3">
    <source>
        <dbReference type="Proteomes" id="UP001385951"/>
    </source>
</evidence>
<evidence type="ECO:0008006" key="4">
    <source>
        <dbReference type="Google" id="ProtNLM"/>
    </source>
</evidence>
<protein>
    <recommendedName>
        <fullName evidence="4">Protein kinase domain-containing protein</fullName>
    </recommendedName>
</protein>
<dbReference type="Proteomes" id="UP001385951">
    <property type="component" value="Unassembled WGS sequence"/>
</dbReference>
<accession>A0AAW0GFY8</accession>
<dbReference type="EMBL" id="JASBNA010000004">
    <property type="protein sequence ID" value="KAK7692250.1"/>
    <property type="molecule type" value="Genomic_DNA"/>
</dbReference>
<evidence type="ECO:0000256" key="1">
    <source>
        <dbReference type="SAM" id="MobiDB-lite"/>
    </source>
</evidence>
<feature type="region of interest" description="Disordered" evidence="1">
    <location>
        <begin position="45"/>
        <end position="69"/>
    </location>
</feature>
<organism evidence="2 3">
    <name type="scientific">Cerrena zonata</name>
    <dbReference type="NCBI Taxonomy" id="2478898"/>
    <lineage>
        <taxon>Eukaryota</taxon>
        <taxon>Fungi</taxon>
        <taxon>Dikarya</taxon>
        <taxon>Basidiomycota</taxon>
        <taxon>Agaricomycotina</taxon>
        <taxon>Agaricomycetes</taxon>
        <taxon>Polyporales</taxon>
        <taxon>Cerrenaceae</taxon>
        <taxon>Cerrena</taxon>
    </lineage>
</organism>
<sequence>MWSEPYHVMAPHMNRSYTAEVKRPFTRTAKAPKYHIIDFGLSHQYSPDDLHPTETAPEGGDQSVPEFQNGFAPHDPFAVDIYCVRNVIQKHILDKYSGCEFLQPLVDAMREPAAKAADH</sequence>
<dbReference type="AlphaFoldDB" id="A0AAW0GFY8"/>
<proteinExistence type="predicted"/>
<keyword evidence="3" id="KW-1185">Reference proteome</keyword>
<name>A0AAW0GFY8_9APHY</name>
<reference evidence="2 3" key="1">
    <citation type="submission" date="2022-09" db="EMBL/GenBank/DDBJ databases">
        <authorList>
            <person name="Palmer J.M."/>
        </authorList>
    </citation>
    <scope>NUCLEOTIDE SEQUENCE [LARGE SCALE GENOMIC DNA]</scope>
    <source>
        <strain evidence="2 3">DSM 7382</strain>
    </source>
</reference>